<keyword evidence="2" id="KW-1185">Reference proteome</keyword>
<organism evidence="1 2">
    <name type="scientific">Streptomyces umbrinus</name>
    <dbReference type="NCBI Taxonomy" id="67370"/>
    <lineage>
        <taxon>Bacteria</taxon>
        <taxon>Bacillati</taxon>
        <taxon>Actinomycetota</taxon>
        <taxon>Actinomycetes</taxon>
        <taxon>Kitasatosporales</taxon>
        <taxon>Streptomycetaceae</taxon>
        <taxon>Streptomyces</taxon>
        <taxon>Streptomyces phaeochromogenes group</taxon>
    </lineage>
</organism>
<sequence>MEAPLVQGLDLPVVADELGELGHGDLLGGQAVTA</sequence>
<gene>
    <name evidence="1" type="ORF">QF035_003981</name>
</gene>
<dbReference type="EMBL" id="JAUSZI010000002">
    <property type="protein sequence ID" value="MDQ1026399.1"/>
    <property type="molecule type" value="Genomic_DNA"/>
</dbReference>
<reference evidence="1 2" key="1">
    <citation type="submission" date="2023-07" db="EMBL/GenBank/DDBJ databases">
        <title>Comparative genomics of wheat-associated soil bacteria to identify genetic determinants of phenazine resistance.</title>
        <authorList>
            <person name="Mouncey N."/>
        </authorList>
    </citation>
    <scope>NUCLEOTIDE SEQUENCE [LARGE SCALE GENOMIC DNA]</scope>
    <source>
        <strain evidence="1 2">V2I4</strain>
    </source>
</reference>
<evidence type="ECO:0000313" key="2">
    <source>
        <dbReference type="Proteomes" id="UP001230328"/>
    </source>
</evidence>
<dbReference type="Proteomes" id="UP001230328">
    <property type="component" value="Unassembled WGS sequence"/>
</dbReference>
<protein>
    <submittedName>
        <fullName evidence="1">Uncharacterized protein</fullName>
    </submittedName>
</protein>
<proteinExistence type="predicted"/>
<name>A0ABU0SS62_9ACTN</name>
<evidence type="ECO:0000313" key="1">
    <source>
        <dbReference type="EMBL" id="MDQ1026399.1"/>
    </source>
</evidence>
<comment type="caution">
    <text evidence="1">The sequence shown here is derived from an EMBL/GenBank/DDBJ whole genome shotgun (WGS) entry which is preliminary data.</text>
</comment>
<accession>A0ABU0SS62</accession>